<proteinExistence type="predicted"/>
<keyword evidence="2" id="KW-1185">Reference proteome</keyword>
<dbReference type="HOGENOM" id="CLU_3104806_0_0_10"/>
<accession>G8UP08</accession>
<evidence type="ECO:0000313" key="1">
    <source>
        <dbReference type="EMBL" id="AEW20033.1"/>
    </source>
</evidence>
<dbReference type="KEGG" id="tfo:BFO_0851"/>
<sequence length="51" mass="6220">MLFIDAKQGYFIDRQINKSVFAIQKPYICCITYLYIEDICIKRVFLQKDFY</sequence>
<organism evidence="1 2">
    <name type="scientific">Tannerella forsythia (strain ATCC 43037 / JCM 10827 / CCUG 21028 A / KCTC 5666 / FDC 338)</name>
    <name type="common">Bacteroides forsythus</name>
    <dbReference type="NCBI Taxonomy" id="203275"/>
    <lineage>
        <taxon>Bacteria</taxon>
        <taxon>Pseudomonadati</taxon>
        <taxon>Bacteroidota</taxon>
        <taxon>Bacteroidia</taxon>
        <taxon>Bacteroidales</taxon>
        <taxon>Tannerellaceae</taxon>
        <taxon>Tannerella</taxon>
    </lineage>
</organism>
<evidence type="ECO:0000313" key="2">
    <source>
        <dbReference type="Proteomes" id="UP000005436"/>
    </source>
</evidence>
<dbReference type="Proteomes" id="UP000005436">
    <property type="component" value="Chromosome"/>
</dbReference>
<reference evidence="2" key="1">
    <citation type="submission" date="2011-12" db="EMBL/GenBank/DDBJ databases">
        <title>Complete sequence of Tannerella forsythia ATCC 43037.</title>
        <authorList>
            <person name="Dewhirst F."/>
            <person name="Tanner A."/>
            <person name="Izard J."/>
            <person name="Brinkac L."/>
            <person name="Durkin A.S."/>
            <person name="Hostetler J."/>
            <person name="Shetty J."/>
            <person name="Torralba M."/>
            <person name="Gill S."/>
            <person name="Nelson K."/>
        </authorList>
    </citation>
    <scope>NUCLEOTIDE SEQUENCE [LARGE SCALE GENOMIC DNA]</scope>
    <source>
        <strain evidence="2">ATCC 43037 / JCM 10827 / CCUG 33226 / KCTC 5666 / FDC 338</strain>
    </source>
</reference>
<dbReference type="STRING" id="203275.BFO_0851"/>
<name>G8UP08_TANFA</name>
<dbReference type="AlphaFoldDB" id="G8UP08"/>
<dbReference type="EMBL" id="CP003191">
    <property type="protein sequence ID" value="AEW20033.1"/>
    <property type="molecule type" value="Genomic_DNA"/>
</dbReference>
<protein>
    <submittedName>
        <fullName evidence="1">Uncharacterized protein</fullName>
    </submittedName>
</protein>
<gene>
    <name evidence="1" type="ordered locus">BFO_0851</name>
</gene>